<dbReference type="Proteomes" id="UP000029120">
    <property type="component" value="Unassembled WGS sequence"/>
</dbReference>
<evidence type="ECO:0000256" key="6">
    <source>
        <dbReference type="SAM" id="SignalP"/>
    </source>
</evidence>
<dbReference type="GO" id="GO:0050832">
    <property type="term" value="P:defense response to fungus"/>
    <property type="evidence" value="ECO:0007669"/>
    <property type="project" value="UniProtKB-KW"/>
</dbReference>
<gene>
    <name evidence="7" type="ORF">AALP_AAs52007U000400</name>
</gene>
<evidence type="ECO:0000256" key="5">
    <source>
        <dbReference type="ARBA" id="ARBA00023157"/>
    </source>
</evidence>
<keyword evidence="4" id="KW-0611">Plant defense</keyword>
<feature type="signal peptide" evidence="6">
    <location>
        <begin position="1"/>
        <end position="24"/>
    </location>
</feature>
<dbReference type="Gramene" id="KFK24033">
    <property type="protein sequence ID" value="KFK24033"/>
    <property type="gene ID" value="AALP_AAs52007U000400"/>
</dbReference>
<dbReference type="InterPro" id="IPR010851">
    <property type="entry name" value="DEFL"/>
</dbReference>
<dbReference type="EMBL" id="KL972878">
    <property type="protein sequence ID" value="KFK24033.1"/>
    <property type="molecule type" value="Genomic_DNA"/>
</dbReference>
<evidence type="ECO:0000256" key="4">
    <source>
        <dbReference type="ARBA" id="ARBA00022821"/>
    </source>
</evidence>
<evidence type="ECO:0008006" key="9">
    <source>
        <dbReference type="Google" id="ProtNLM"/>
    </source>
</evidence>
<proteinExistence type="inferred from homology"/>
<keyword evidence="3" id="KW-0295">Fungicide</keyword>
<dbReference type="AlphaFoldDB" id="A0A087G2D1"/>
<evidence type="ECO:0000256" key="1">
    <source>
        <dbReference type="ARBA" id="ARBA00006722"/>
    </source>
</evidence>
<keyword evidence="8" id="KW-1185">Reference proteome</keyword>
<evidence type="ECO:0000313" key="7">
    <source>
        <dbReference type="EMBL" id="KFK24033.1"/>
    </source>
</evidence>
<keyword evidence="5" id="KW-1015">Disulfide bond</keyword>
<protein>
    <recommendedName>
        <fullName evidence="9">Knottin scorpion toxin-like domain-containing protein</fullName>
    </recommendedName>
</protein>
<evidence type="ECO:0000313" key="8">
    <source>
        <dbReference type="Proteomes" id="UP000029120"/>
    </source>
</evidence>
<keyword evidence="6" id="KW-0732">Signal</keyword>
<evidence type="ECO:0000256" key="2">
    <source>
        <dbReference type="ARBA" id="ARBA00022529"/>
    </source>
</evidence>
<evidence type="ECO:0000256" key="3">
    <source>
        <dbReference type="ARBA" id="ARBA00022577"/>
    </source>
</evidence>
<keyword evidence="2" id="KW-0929">Antimicrobial</keyword>
<feature type="chain" id="PRO_5001821518" description="Knottin scorpion toxin-like domain-containing protein" evidence="6">
    <location>
        <begin position="25"/>
        <end position="89"/>
    </location>
</feature>
<dbReference type="GO" id="GO:0031640">
    <property type="term" value="P:killing of cells of another organism"/>
    <property type="evidence" value="ECO:0007669"/>
    <property type="project" value="UniProtKB-KW"/>
</dbReference>
<dbReference type="Pfam" id="PF07333">
    <property type="entry name" value="SLR1-BP"/>
    <property type="match status" value="1"/>
</dbReference>
<comment type="similarity">
    <text evidence="1">Belongs to the DEFL family.</text>
</comment>
<name>A0A087G2D1_ARAAL</name>
<accession>A0A087G2D1</accession>
<sequence length="89" mass="9929">MRKSLQLVLIFSGFFIMFVLVTDADRSLAQPKPGPKPKPKQVPLCYVEMSVNGWNCDPAPCKAKCAKEKKGGSGSCNKRKTLCDCYYYC</sequence>
<reference evidence="8" key="1">
    <citation type="journal article" date="2015" name="Nat. Plants">
        <title>Genome expansion of Arabis alpina linked with retrotransposition and reduced symmetric DNA methylation.</title>
        <authorList>
            <person name="Willing E.M."/>
            <person name="Rawat V."/>
            <person name="Mandakova T."/>
            <person name="Maumus F."/>
            <person name="James G.V."/>
            <person name="Nordstroem K.J."/>
            <person name="Becker C."/>
            <person name="Warthmann N."/>
            <person name="Chica C."/>
            <person name="Szarzynska B."/>
            <person name="Zytnicki M."/>
            <person name="Albani M.C."/>
            <person name="Kiefer C."/>
            <person name="Bergonzi S."/>
            <person name="Castaings L."/>
            <person name="Mateos J.L."/>
            <person name="Berns M.C."/>
            <person name="Bujdoso N."/>
            <person name="Piofczyk T."/>
            <person name="de Lorenzo L."/>
            <person name="Barrero-Sicilia C."/>
            <person name="Mateos I."/>
            <person name="Piednoel M."/>
            <person name="Hagmann J."/>
            <person name="Chen-Min-Tao R."/>
            <person name="Iglesias-Fernandez R."/>
            <person name="Schuster S.C."/>
            <person name="Alonso-Blanco C."/>
            <person name="Roudier F."/>
            <person name="Carbonero P."/>
            <person name="Paz-Ares J."/>
            <person name="Davis S.J."/>
            <person name="Pecinka A."/>
            <person name="Quesneville H."/>
            <person name="Colot V."/>
            <person name="Lysak M.A."/>
            <person name="Weigel D."/>
            <person name="Coupland G."/>
            <person name="Schneeberger K."/>
        </authorList>
    </citation>
    <scope>NUCLEOTIDE SEQUENCE [LARGE SCALE GENOMIC DNA]</scope>
    <source>
        <strain evidence="8">cv. Pajares</strain>
    </source>
</reference>
<organism evidence="7 8">
    <name type="scientific">Arabis alpina</name>
    <name type="common">Alpine rock-cress</name>
    <dbReference type="NCBI Taxonomy" id="50452"/>
    <lineage>
        <taxon>Eukaryota</taxon>
        <taxon>Viridiplantae</taxon>
        <taxon>Streptophyta</taxon>
        <taxon>Embryophyta</taxon>
        <taxon>Tracheophyta</taxon>
        <taxon>Spermatophyta</taxon>
        <taxon>Magnoliopsida</taxon>
        <taxon>eudicotyledons</taxon>
        <taxon>Gunneridae</taxon>
        <taxon>Pentapetalae</taxon>
        <taxon>rosids</taxon>
        <taxon>malvids</taxon>
        <taxon>Brassicales</taxon>
        <taxon>Brassicaceae</taxon>
        <taxon>Arabideae</taxon>
        <taxon>Arabis</taxon>
    </lineage>
</organism>